<evidence type="ECO:0000313" key="2">
    <source>
        <dbReference type="Proteomes" id="UP000070344"/>
    </source>
</evidence>
<name>A0A133UWD2_9EURY</name>
<reference evidence="1 2" key="1">
    <citation type="journal article" date="2016" name="Sci. Rep.">
        <title>Metabolic traits of an uncultured archaeal lineage -MSBL1- from brine pools of the Red Sea.</title>
        <authorList>
            <person name="Mwirichia R."/>
            <person name="Alam I."/>
            <person name="Rashid M."/>
            <person name="Vinu M."/>
            <person name="Ba-Alawi W."/>
            <person name="Anthony Kamau A."/>
            <person name="Kamanda Ngugi D."/>
            <person name="Goker M."/>
            <person name="Klenk H.P."/>
            <person name="Bajic V."/>
            <person name="Stingl U."/>
        </authorList>
    </citation>
    <scope>NUCLEOTIDE SEQUENCE [LARGE SCALE GENOMIC DNA]</scope>
    <source>
        <strain evidence="1">SCGC-AAA259O05</strain>
    </source>
</reference>
<protein>
    <submittedName>
        <fullName evidence="1">Uncharacterized protein</fullName>
    </submittedName>
</protein>
<organism evidence="1 2">
    <name type="scientific">candidate division MSBL1 archaeon SCGC-AAA259O05</name>
    <dbReference type="NCBI Taxonomy" id="1698271"/>
    <lineage>
        <taxon>Archaea</taxon>
        <taxon>Methanobacteriati</taxon>
        <taxon>Methanobacteriota</taxon>
        <taxon>candidate division MSBL1</taxon>
    </lineage>
</organism>
<dbReference type="EMBL" id="LHXV01000148">
    <property type="protein sequence ID" value="KXA98486.1"/>
    <property type="molecule type" value="Genomic_DNA"/>
</dbReference>
<dbReference type="Proteomes" id="UP000070344">
    <property type="component" value="Unassembled WGS sequence"/>
</dbReference>
<evidence type="ECO:0000313" key="1">
    <source>
        <dbReference type="EMBL" id="KXA98486.1"/>
    </source>
</evidence>
<sequence>MSRFKAECPLERCDFETRSFWMNVAKGGIIAHIYRTDGNGHGPKGSTPECDLKIEVKRIDGK</sequence>
<keyword evidence="2" id="KW-1185">Reference proteome</keyword>
<accession>A0A133UWD2</accession>
<dbReference type="AlphaFoldDB" id="A0A133UWD2"/>
<comment type="caution">
    <text evidence="1">The sequence shown here is derived from an EMBL/GenBank/DDBJ whole genome shotgun (WGS) entry which is preliminary data.</text>
</comment>
<proteinExistence type="predicted"/>
<gene>
    <name evidence="1" type="ORF">AKJ41_06565</name>
</gene>